<keyword evidence="4" id="KW-1185">Reference proteome</keyword>
<dbReference type="AlphaFoldDB" id="A0A5C0UJG7"/>
<feature type="region of interest" description="Disordered" evidence="2">
    <location>
        <begin position="632"/>
        <end position="684"/>
    </location>
</feature>
<evidence type="ECO:0000313" key="4">
    <source>
        <dbReference type="Proteomes" id="UP000324924"/>
    </source>
</evidence>
<dbReference type="RefSeq" id="WP_148972077.1">
    <property type="nucleotide sequence ID" value="NZ_CP043314.1"/>
</dbReference>
<keyword evidence="1" id="KW-0175">Coiled coil</keyword>
<feature type="compositionally biased region" description="Basic and acidic residues" evidence="2">
    <location>
        <begin position="632"/>
        <end position="656"/>
    </location>
</feature>
<sequence length="684" mass="78969">MNKIFLLTQIIAWNVFAMGNDDIIEMHKDPVAVVSVVYAGAVAAQNSESRLLNPVNHEEDIVPEIVVNANEDVETGFVIPANTNEDEHREPFSKEVQGLDPKLLEDKDRVDRIRKGLMGVLNTELGQYVNENYINENYTWEVEDLIDALKRSSTLGKTYPSVSIEEREKALGKGSYRVGYNNEDYSFYIHKVVELVNELFPEYVLTENCILVGSKRDWESSLHGVVVNVLDIEGKNPLLSNEYDESQVSIKETNTLSSEYVENLLYLTSHINELLELEEKKNDKDPNNMRKLLDIKIDTVYLLSEKFIKKSGKLVDKSVYKLLSVKNDEFMRRYISRARKTEEGEAFFEGIELSYNSLSIGDDSTYKTKVQERIFTHFCENVLAQKREESMKRFVFGEERARVCAIAAQLRVHDFIQNHVGESESFMENSMSELDLEKYTELSNKLVMLEDELYELKETIKELEIEKTSLVLALKDKGLPKQEKQRLATEKNAKQDLLKEKNTEKEVKICLINEKKELMKNLCPLKEGVNDSFQERAGQLHTYLNILEKNHNIRDTEENLFIKDNGFLSRGYFRILSYLGNMAKHALDPYEYELKKENDSGSTIKGTLQKILKFEKKLGKVFESPVPGTDLLKLRDKNENPRKKMKYSSDMEKPEDPPQINRTVNPNKDLSNSLNVLKENKKRT</sequence>
<dbReference type="OrthoDB" id="9804759at2"/>
<gene>
    <name evidence="3" type="ORF">FZC36_00685</name>
</gene>
<feature type="compositionally biased region" description="Polar residues" evidence="2">
    <location>
        <begin position="660"/>
        <end position="675"/>
    </location>
</feature>
<reference evidence="3 4" key="1">
    <citation type="submission" date="2019-08" db="EMBL/GenBank/DDBJ databases">
        <title>Highly reduced genomes of protist endosymbionts show evolutionary convergence.</title>
        <authorList>
            <person name="George E."/>
            <person name="Husnik F."/>
            <person name="Tashyreva D."/>
            <person name="Prokopchuk G."/>
            <person name="Horak A."/>
            <person name="Kwong W.K."/>
            <person name="Lukes J."/>
            <person name="Keeling P.J."/>
        </authorList>
    </citation>
    <scope>NUCLEOTIDE SEQUENCE [LARGE SCALE GENOMIC DNA]</scope>
    <source>
        <strain evidence="3">1604HC</strain>
    </source>
</reference>
<dbReference type="Proteomes" id="UP000324924">
    <property type="component" value="Chromosome"/>
</dbReference>
<accession>A0A5C0UJG7</accession>
<evidence type="ECO:0000256" key="1">
    <source>
        <dbReference type="SAM" id="Coils"/>
    </source>
</evidence>
<evidence type="ECO:0000313" key="3">
    <source>
        <dbReference type="EMBL" id="QEK38954.1"/>
    </source>
</evidence>
<dbReference type="EMBL" id="CP043314">
    <property type="protein sequence ID" value="QEK38954.1"/>
    <property type="molecule type" value="Genomic_DNA"/>
</dbReference>
<proteinExistence type="predicted"/>
<evidence type="ECO:0000256" key="2">
    <source>
        <dbReference type="SAM" id="MobiDB-lite"/>
    </source>
</evidence>
<organism evidence="3 4">
    <name type="scientific">Candidatus Nesciobacter abundans</name>
    <dbReference type="NCBI Taxonomy" id="2601668"/>
    <lineage>
        <taxon>Bacteria</taxon>
        <taxon>Pseudomonadati</taxon>
        <taxon>Pseudomonadota</taxon>
        <taxon>Alphaproteobacteria</taxon>
        <taxon>Holosporales</taxon>
        <taxon>Holosporaceae</taxon>
        <taxon>Candidatus Nesciobacter</taxon>
    </lineage>
</organism>
<dbReference type="KEGG" id="nabu:FZC36_00685"/>
<protein>
    <submittedName>
        <fullName evidence="3">Uncharacterized protein</fullName>
    </submittedName>
</protein>
<feature type="coiled-coil region" evidence="1">
    <location>
        <begin position="439"/>
        <end position="504"/>
    </location>
</feature>
<name>A0A5C0UJG7_9PROT</name>